<sequence>MFSELLMWGSITTEDEKGYVLNKFAIQLATYFLCELTREELTNKSNVNTQYETLAAVGHHFSNFANWQEDAAPNRVKEALDCLVYIGFLRVTKVDATSDQRDNYGFRDKSILLIELKLETFGVDEDN</sequence>
<protein>
    <submittedName>
        <fullName evidence="1">Uncharacterized protein</fullName>
    </submittedName>
</protein>
<accession>A0ABQ0IEI4</accession>
<dbReference type="EMBL" id="BAEK01000094">
    <property type="protein sequence ID" value="GAC07831.1"/>
    <property type="molecule type" value="Genomic_DNA"/>
</dbReference>
<evidence type="ECO:0000313" key="2">
    <source>
        <dbReference type="Proteomes" id="UP000008372"/>
    </source>
</evidence>
<evidence type="ECO:0000313" key="1">
    <source>
        <dbReference type="EMBL" id="GAC07831.1"/>
    </source>
</evidence>
<organism evidence="1 2">
    <name type="scientific">Paraglaciecola agarilytica NO2</name>
    <dbReference type="NCBI Taxonomy" id="1125747"/>
    <lineage>
        <taxon>Bacteria</taxon>
        <taxon>Pseudomonadati</taxon>
        <taxon>Pseudomonadota</taxon>
        <taxon>Gammaproteobacteria</taxon>
        <taxon>Alteromonadales</taxon>
        <taxon>Alteromonadaceae</taxon>
        <taxon>Paraglaciecola</taxon>
    </lineage>
</organism>
<comment type="caution">
    <text evidence="1">The sequence shown here is derived from an EMBL/GenBank/DDBJ whole genome shotgun (WGS) entry which is preliminary data.</text>
</comment>
<proteinExistence type="predicted"/>
<name>A0ABQ0IEI4_9ALTE</name>
<reference evidence="1 2" key="1">
    <citation type="journal article" date="2014" name="Environ. Microbiol.">
        <title>Comparative genomics of the marine bacterial genus Glaciecola reveals the high degree of genomic diversity and genomic characteristic for cold adaptation.</title>
        <authorList>
            <person name="Qin Q.L."/>
            <person name="Xie B.B."/>
            <person name="Yu Y."/>
            <person name="Shu Y.L."/>
            <person name="Rong J.C."/>
            <person name="Zhang Y.J."/>
            <person name="Zhao D.L."/>
            <person name="Chen X.L."/>
            <person name="Zhang X.Y."/>
            <person name="Chen B."/>
            <person name="Zhou B.C."/>
            <person name="Zhang Y.Z."/>
        </authorList>
    </citation>
    <scope>NUCLEOTIDE SEQUENCE [LARGE SCALE GENOMIC DNA]</scope>
    <source>
        <strain evidence="1 2">NO2</strain>
    </source>
</reference>
<dbReference type="Proteomes" id="UP000008372">
    <property type="component" value="Unassembled WGS sequence"/>
</dbReference>
<gene>
    <name evidence="1" type="ORF">GAGA_5008</name>
</gene>
<keyword evidence="2" id="KW-1185">Reference proteome</keyword>